<feature type="non-terminal residue" evidence="1">
    <location>
        <position position="1"/>
    </location>
</feature>
<proteinExistence type="predicted"/>
<evidence type="ECO:0000313" key="1">
    <source>
        <dbReference type="EMBL" id="KAK0054938.1"/>
    </source>
</evidence>
<keyword evidence="2" id="KW-1185">Reference proteome</keyword>
<accession>A0AAD8BJ28</accession>
<dbReference type="AlphaFoldDB" id="A0AAD8BJ28"/>
<reference evidence="1" key="1">
    <citation type="journal article" date="2023" name="PLoS Negl. Trop. Dis.">
        <title>A genome sequence for Biomphalaria pfeifferi, the major vector snail for the human-infecting parasite Schistosoma mansoni.</title>
        <authorList>
            <person name="Bu L."/>
            <person name="Lu L."/>
            <person name="Laidemitt M.R."/>
            <person name="Zhang S.M."/>
            <person name="Mutuku M."/>
            <person name="Mkoji G."/>
            <person name="Steinauer M."/>
            <person name="Loker E.S."/>
        </authorList>
    </citation>
    <scope>NUCLEOTIDE SEQUENCE</scope>
    <source>
        <strain evidence="1">KasaAsao</strain>
    </source>
</reference>
<protein>
    <submittedName>
        <fullName evidence="1">Uncharacterized protein</fullName>
    </submittedName>
</protein>
<organism evidence="1 2">
    <name type="scientific">Biomphalaria pfeifferi</name>
    <name type="common">Bloodfluke planorb</name>
    <name type="synonym">Freshwater snail</name>
    <dbReference type="NCBI Taxonomy" id="112525"/>
    <lineage>
        <taxon>Eukaryota</taxon>
        <taxon>Metazoa</taxon>
        <taxon>Spiralia</taxon>
        <taxon>Lophotrochozoa</taxon>
        <taxon>Mollusca</taxon>
        <taxon>Gastropoda</taxon>
        <taxon>Heterobranchia</taxon>
        <taxon>Euthyneura</taxon>
        <taxon>Panpulmonata</taxon>
        <taxon>Hygrophila</taxon>
        <taxon>Lymnaeoidea</taxon>
        <taxon>Planorbidae</taxon>
        <taxon>Biomphalaria</taxon>
    </lineage>
</organism>
<reference evidence="1" key="2">
    <citation type="submission" date="2023-04" db="EMBL/GenBank/DDBJ databases">
        <authorList>
            <person name="Bu L."/>
            <person name="Lu L."/>
            <person name="Laidemitt M.R."/>
            <person name="Zhang S.M."/>
            <person name="Mutuku M."/>
            <person name="Mkoji G."/>
            <person name="Steinauer M."/>
            <person name="Loker E.S."/>
        </authorList>
    </citation>
    <scope>NUCLEOTIDE SEQUENCE</scope>
    <source>
        <strain evidence="1">KasaAsao</strain>
        <tissue evidence="1">Whole Snail</tissue>
    </source>
</reference>
<feature type="non-terminal residue" evidence="1">
    <location>
        <position position="50"/>
    </location>
</feature>
<evidence type="ECO:0000313" key="2">
    <source>
        <dbReference type="Proteomes" id="UP001233172"/>
    </source>
</evidence>
<dbReference type="Proteomes" id="UP001233172">
    <property type="component" value="Unassembled WGS sequence"/>
</dbReference>
<sequence>EPTMMKFSKSLHVTNIRFEEKAAVKAALLPGKILQVHGPPLVGKSVLVDQ</sequence>
<gene>
    <name evidence="1" type="ORF">Bpfe_015514</name>
</gene>
<dbReference type="EMBL" id="JASAOG010000073">
    <property type="protein sequence ID" value="KAK0054938.1"/>
    <property type="molecule type" value="Genomic_DNA"/>
</dbReference>
<comment type="caution">
    <text evidence="1">The sequence shown here is derived from an EMBL/GenBank/DDBJ whole genome shotgun (WGS) entry which is preliminary data.</text>
</comment>
<name>A0AAD8BJ28_BIOPF</name>